<dbReference type="SUPFAM" id="SSF52540">
    <property type="entry name" value="P-loop containing nucleoside triphosphate hydrolases"/>
    <property type="match status" value="1"/>
</dbReference>
<dbReference type="Pfam" id="PF01048">
    <property type="entry name" value="PNP_UDP_1"/>
    <property type="match status" value="1"/>
</dbReference>
<accession>A0A2T4BJA1</accession>
<keyword evidence="1" id="KW-0677">Repeat</keyword>
<dbReference type="InterPro" id="IPR054471">
    <property type="entry name" value="GPIID_WHD"/>
</dbReference>
<dbReference type="PANTHER" id="PTHR46082">
    <property type="entry name" value="ATP/GTP-BINDING PROTEIN-RELATED"/>
    <property type="match status" value="1"/>
</dbReference>
<dbReference type="Gene3D" id="1.25.40.20">
    <property type="entry name" value="Ankyrin repeat-containing domain"/>
    <property type="match status" value="1"/>
</dbReference>
<evidence type="ECO:0000256" key="2">
    <source>
        <dbReference type="PROSITE-ProRule" id="PRU00023"/>
    </source>
</evidence>
<dbReference type="PROSITE" id="PS50088">
    <property type="entry name" value="ANK_REPEAT"/>
    <property type="match status" value="2"/>
</dbReference>
<dbReference type="SMART" id="SM00248">
    <property type="entry name" value="ANK"/>
    <property type="match status" value="3"/>
</dbReference>
<dbReference type="InterPro" id="IPR035994">
    <property type="entry name" value="Nucleoside_phosphorylase_sf"/>
</dbReference>
<feature type="repeat" description="ANK" evidence="2">
    <location>
        <begin position="1174"/>
        <end position="1206"/>
    </location>
</feature>
<evidence type="ECO:0000313" key="4">
    <source>
        <dbReference type="EMBL" id="PTB69385.1"/>
    </source>
</evidence>
<dbReference type="PANTHER" id="PTHR46082:SF11">
    <property type="entry name" value="AAA+ ATPASE DOMAIN-CONTAINING PROTEIN-RELATED"/>
    <property type="match status" value="1"/>
</dbReference>
<dbReference type="GO" id="GO:0003824">
    <property type="term" value="F:catalytic activity"/>
    <property type="evidence" value="ECO:0007669"/>
    <property type="project" value="InterPro"/>
</dbReference>
<proteinExistence type="predicted"/>
<dbReference type="SUPFAM" id="SSF53167">
    <property type="entry name" value="Purine and uridine phosphorylases"/>
    <property type="match status" value="1"/>
</dbReference>
<dbReference type="InterPro" id="IPR053137">
    <property type="entry name" value="NLR-like"/>
</dbReference>
<evidence type="ECO:0000313" key="5">
    <source>
        <dbReference type="Proteomes" id="UP000241546"/>
    </source>
</evidence>
<dbReference type="GeneID" id="36597844"/>
<evidence type="ECO:0000256" key="1">
    <source>
        <dbReference type="ARBA" id="ARBA00022737"/>
    </source>
</evidence>
<dbReference type="InterPro" id="IPR036770">
    <property type="entry name" value="Ankyrin_rpt-contain_sf"/>
</dbReference>
<dbReference type="Gene3D" id="3.40.50.1580">
    <property type="entry name" value="Nucleoside phosphorylase domain"/>
    <property type="match status" value="1"/>
</dbReference>
<organism evidence="4 5">
    <name type="scientific">Trichoderma citrinoviride</name>
    <dbReference type="NCBI Taxonomy" id="58853"/>
    <lineage>
        <taxon>Eukaryota</taxon>
        <taxon>Fungi</taxon>
        <taxon>Dikarya</taxon>
        <taxon>Ascomycota</taxon>
        <taxon>Pezizomycotina</taxon>
        <taxon>Sordariomycetes</taxon>
        <taxon>Hypocreomycetidae</taxon>
        <taxon>Hypocreales</taxon>
        <taxon>Hypocreaceae</taxon>
        <taxon>Trichoderma</taxon>
    </lineage>
</organism>
<dbReference type="InterPro" id="IPR007111">
    <property type="entry name" value="NACHT_NTPase"/>
</dbReference>
<keyword evidence="5" id="KW-1185">Reference proteome</keyword>
<dbReference type="PROSITE" id="PS50297">
    <property type="entry name" value="ANK_REP_REGION"/>
    <property type="match status" value="2"/>
</dbReference>
<dbReference type="Pfam" id="PF12796">
    <property type="entry name" value="Ank_2"/>
    <property type="match status" value="1"/>
</dbReference>
<name>A0A2T4BJA1_9HYPO</name>
<dbReference type="InterPro" id="IPR027417">
    <property type="entry name" value="P-loop_NTPase"/>
</dbReference>
<evidence type="ECO:0000259" key="3">
    <source>
        <dbReference type="PROSITE" id="PS50837"/>
    </source>
</evidence>
<dbReference type="InterPro" id="IPR056884">
    <property type="entry name" value="NPHP3-like_N"/>
</dbReference>
<gene>
    <name evidence="4" type="ORF">BBK36DRAFT_1111668</name>
</gene>
<dbReference type="RefSeq" id="XP_024752705.1">
    <property type="nucleotide sequence ID" value="XM_024889725.1"/>
</dbReference>
<keyword evidence="2" id="KW-0040">ANK repeat</keyword>
<feature type="domain" description="NACHT" evidence="3">
    <location>
        <begin position="666"/>
        <end position="819"/>
    </location>
</feature>
<protein>
    <recommendedName>
        <fullName evidence="3">NACHT domain-containing protein</fullName>
    </recommendedName>
</protein>
<dbReference type="PROSITE" id="PS50837">
    <property type="entry name" value="NACHT"/>
    <property type="match status" value="1"/>
</dbReference>
<sequence>MSERKRSATAIGQSTTKRIRLGGSLEDQAADATFGANFRPCNLTKDAFTVGWICALEIELAASVAMLDEELPTSSQIYGDPNTYTLGRMGEHNVVMACLPAGTTGTNAAAAAATNMMRSFPNVRFGLMVGIGGGAPGMPSDDPREDIRLGDVVVSCPTVDSGGVLQYDFGKTMSQGKFVQTGSLNKASLAVRTSVSTLRARHQREGSQIPTHIDTMLRFNGMMRGRFDHPGLEQDQLFRAEYKHIEGESTCECCDRGALLSRRPRQDKDPVIHYGLIGSANQVMRHGLTRDRLREEKGILCFEMEAAGLMDSLPCLVIRGICDYADSHKNKKWQPYAAVTAASYAKEILSVIPAAEVAIPSDLNPSALYDTIRSTVDGMELEQLLQLLPALGQEQRLPEVPKLDPDDPLFAWVFSNMDYRSWMSADGPPVLCLLAPPGLQISRASSCVVEQQKKSNRLVLSFSCPNIVRSAHVTSQSFAYGDISLSAALIYTFLKQIVHFSPICKKILIIRTFFNELLQKIFQNESIQKWLNDGFHRKGSFKGLQELLRNVSAEDLLDAFRIILDGLEQRPSMIVLDGIDAGTESDSIFRHVSILLNDLHRRNTNTKVLLTGQAPLSVEKYFPRVLQIEHDKERNGLFISKQHCGSFEWIWAHSQYESWSAPETSRLLYIQGKPGSGKSTLTKYFDRNLQTKEPAAKGAVVAKFFYSFRDGELQRSHFNMLLALLHDIVYQDEAFFYHRCQFEYRLQRQCGPDIIWDYESLKKILRSLQDYPTSKRFYLVIDAADESEEVDRRNVLSLLYDICSKMKYCVVKIFIASRPVAQLEARRDKALDFIRLQDEISSDIAKFADSLLQGLDLTHLLAQMIDYILRNAHGVFLWVKLVGEELIRFHEDGYSEQEMFEMLKQIPTELKDVYARMLDKMKANKLCLSHGLRMLQFVIFARRPLTVDEVLHSLGVPDSLDIDPALDLSDDSFEKRVPTSERLIISCGGNFLEIKQHNDKRTVQIIHQTVREFFLDATGVAAKSEFRIEKAHASLCLALTCIRYLTICAAGASKRTFSNTPRGLLEFYDYQAQYLDTRPLASYALCYMQCHIDDCWDDVLRRTNMQHLVPLLREYRLHYPVDPLTTSLAALDPRQADPRQRPSEILLAAARGGFAVAVNTLLSARARINHVDASGRTSLSWAAQNGHEAVVKLLLRSYTEVDFVDHSGSTALSWAAGMGRKAIVRLLLANGAKVDLPSSQGAAPRPWATSGTFLSLRDSLLSRVRRCSKCGLKSVPPWLRDHEMVSDEPEHVCKGRDDRNKLHWVLSSNGSAVARLMG</sequence>
<dbReference type="Pfam" id="PF24883">
    <property type="entry name" value="NPHP3_N"/>
    <property type="match status" value="1"/>
</dbReference>
<dbReference type="EMBL" id="KZ680208">
    <property type="protein sequence ID" value="PTB69385.1"/>
    <property type="molecule type" value="Genomic_DNA"/>
</dbReference>
<feature type="repeat" description="ANK" evidence="2">
    <location>
        <begin position="1207"/>
        <end position="1239"/>
    </location>
</feature>
<dbReference type="Pfam" id="PF22939">
    <property type="entry name" value="WHD_GPIID"/>
    <property type="match status" value="1"/>
</dbReference>
<dbReference type="InterPro" id="IPR000845">
    <property type="entry name" value="Nucleoside_phosphorylase_d"/>
</dbReference>
<dbReference type="InterPro" id="IPR002110">
    <property type="entry name" value="Ankyrin_rpt"/>
</dbReference>
<reference evidence="5" key="1">
    <citation type="submission" date="2016-07" db="EMBL/GenBank/DDBJ databases">
        <title>Multiple horizontal gene transfer events from other fungi enriched the ability of initially mycotrophic Trichoderma (Ascomycota) to feed on dead plant biomass.</title>
        <authorList>
            <consortium name="DOE Joint Genome Institute"/>
            <person name="Atanasova L."/>
            <person name="Chenthamara K."/>
            <person name="Zhang J."/>
            <person name="Grujic M."/>
            <person name="Henrissat B."/>
            <person name="Kuo A."/>
            <person name="Aerts A."/>
            <person name="Salamov A."/>
            <person name="Lipzen A."/>
            <person name="Labutti K."/>
            <person name="Barry K."/>
            <person name="Miao Y."/>
            <person name="Rahimi M.J."/>
            <person name="Shen Q."/>
            <person name="Grigoriev I.V."/>
            <person name="Kubicek C.P."/>
            <person name="Druzhinina I.S."/>
        </authorList>
    </citation>
    <scope>NUCLEOTIDE SEQUENCE [LARGE SCALE GENOMIC DNA]</scope>
    <source>
        <strain evidence="5">TUCIM 6016</strain>
    </source>
</reference>
<dbReference type="OrthoDB" id="4898822at2759"/>
<dbReference type="Gene3D" id="3.40.50.300">
    <property type="entry name" value="P-loop containing nucleotide triphosphate hydrolases"/>
    <property type="match status" value="1"/>
</dbReference>
<dbReference type="SUPFAM" id="SSF48403">
    <property type="entry name" value="Ankyrin repeat"/>
    <property type="match status" value="1"/>
</dbReference>
<dbReference type="Proteomes" id="UP000241546">
    <property type="component" value="Unassembled WGS sequence"/>
</dbReference>
<dbReference type="GO" id="GO:0009116">
    <property type="term" value="P:nucleoside metabolic process"/>
    <property type="evidence" value="ECO:0007669"/>
    <property type="project" value="InterPro"/>
</dbReference>